<dbReference type="OrthoDB" id="19656at2759"/>
<name>A0A5A8DD96_CAFRO</name>
<comment type="caution">
    <text evidence="3">The sequence shown here is derived from an EMBL/GenBank/DDBJ whole genome shotgun (WGS) entry which is preliminary data.</text>
</comment>
<protein>
    <submittedName>
        <fullName evidence="3">Uncharacterized protein</fullName>
    </submittedName>
</protein>
<evidence type="ECO:0000313" key="5">
    <source>
        <dbReference type="Proteomes" id="UP000322899"/>
    </source>
</evidence>
<dbReference type="EMBL" id="VLTO01000002">
    <property type="protein sequence ID" value="KAA0178046.1"/>
    <property type="molecule type" value="Genomic_DNA"/>
</dbReference>
<evidence type="ECO:0000313" key="4">
    <source>
        <dbReference type="EMBL" id="KAA0178046.1"/>
    </source>
</evidence>
<dbReference type="EMBL" id="VLTN01000001">
    <property type="protein sequence ID" value="KAA0157524.1"/>
    <property type="molecule type" value="Genomic_DNA"/>
</dbReference>
<dbReference type="EMBL" id="VLTM01000029">
    <property type="protein sequence ID" value="KAA0162190.1"/>
    <property type="molecule type" value="Genomic_DNA"/>
</dbReference>
<reference evidence="5 6" key="1">
    <citation type="submission" date="2019-07" db="EMBL/GenBank/DDBJ databases">
        <title>Genomes of Cafeteria roenbergensis.</title>
        <authorList>
            <person name="Fischer M.G."/>
            <person name="Hackl T."/>
            <person name="Roman M."/>
        </authorList>
    </citation>
    <scope>NUCLEOTIDE SEQUENCE [LARGE SCALE GENOMIC DNA]</scope>
    <source>
        <strain evidence="2 6">BVI</strain>
        <strain evidence="3 8">Cflag</strain>
        <strain evidence="4 5">E4-10P</strain>
        <strain evidence="1 7">RCC970-E3</strain>
    </source>
</reference>
<keyword evidence="6" id="KW-1185">Reference proteome</keyword>
<evidence type="ECO:0000313" key="1">
    <source>
        <dbReference type="EMBL" id="KAA0153282.1"/>
    </source>
</evidence>
<proteinExistence type="predicted"/>
<evidence type="ECO:0000313" key="8">
    <source>
        <dbReference type="Proteomes" id="UP000325113"/>
    </source>
</evidence>
<evidence type="ECO:0000313" key="2">
    <source>
        <dbReference type="EMBL" id="KAA0157524.1"/>
    </source>
</evidence>
<accession>A0A5A8DD96</accession>
<sequence>MDALDELLPTYKELFNVANDIVHPLRAATGLVFDITAPISSQFGILSKFEVPANDGVPPEGRSAANRMIRTAEGGAYFTRRSVDGLNSSRLLVTATTATTGISTTTAELKRQTPSMGFDLRSVLHVPMGSSTQASLAADVRRRDYAVSLKLATTGAVYGAYHQLVGMFPAFDGLRLTAAAEVMVSDLFRSPLTTRDAVFPLRVKGPSADPGLTYAAAIAGTSGDSRHSGVLALQQVRMGLPKVEAQYVHAASKHTTAVAAVEFNALTSESKASVGYRTRFPRTRSVFTASMTSDGGIRACFERALLSNVRGTIALDTTVIPNPPRRPGQEIGASVRLAIGPQPRINLELTPVLLRDAPRVWQK</sequence>
<dbReference type="InterPro" id="IPR023614">
    <property type="entry name" value="Porin_dom_sf"/>
</dbReference>
<organism evidence="3 8">
    <name type="scientific">Cafeteria roenbergensis</name>
    <name type="common">Marine flagellate</name>
    <dbReference type="NCBI Taxonomy" id="33653"/>
    <lineage>
        <taxon>Eukaryota</taxon>
        <taxon>Sar</taxon>
        <taxon>Stramenopiles</taxon>
        <taxon>Bigyra</taxon>
        <taxon>Opalozoa</taxon>
        <taxon>Bicosoecida</taxon>
        <taxon>Cafeteriaceae</taxon>
        <taxon>Cafeteria</taxon>
    </lineage>
</organism>
<gene>
    <name evidence="4" type="ORF">FNF27_00594</name>
    <name evidence="1" type="ORF">FNF28_06959</name>
    <name evidence="2" type="ORF">FNF29_00100</name>
    <name evidence="3" type="ORF">FNF31_03425</name>
</gene>
<evidence type="ECO:0000313" key="3">
    <source>
        <dbReference type="EMBL" id="KAA0162190.1"/>
    </source>
</evidence>
<dbReference type="AlphaFoldDB" id="A0A5A8DD96"/>
<dbReference type="Proteomes" id="UP000324907">
    <property type="component" value="Unassembled WGS sequence"/>
</dbReference>
<dbReference type="Gene3D" id="2.40.160.10">
    <property type="entry name" value="Porin"/>
    <property type="match status" value="1"/>
</dbReference>
<evidence type="ECO:0000313" key="6">
    <source>
        <dbReference type="Proteomes" id="UP000323011"/>
    </source>
</evidence>
<dbReference type="Proteomes" id="UP000325113">
    <property type="component" value="Unassembled WGS sequence"/>
</dbReference>
<dbReference type="Proteomes" id="UP000323011">
    <property type="component" value="Unassembled WGS sequence"/>
</dbReference>
<evidence type="ECO:0000313" key="7">
    <source>
        <dbReference type="Proteomes" id="UP000324907"/>
    </source>
</evidence>
<dbReference type="Proteomes" id="UP000322899">
    <property type="component" value="Unassembled WGS sequence"/>
</dbReference>
<dbReference type="EMBL" id="VLTL01000200">
    <property type="protein sequence ID" value="KAA0153282.1"/>
    <property type="molecule type" value="Genomic_DNA"/>
</dbReference>